<keyword evidence="4" id="KW-0206">Cytoskeleton</keyword>
<evidence type="ECO:0000256" key="3">
    <source>
        <dbReference type="ARBA" id="ARBA00023054"/>
    </source>
</evidence>
<feature type="compositionally biased region" description="Polar residues" evidence="5">
    <location>
        <begin position="237"/>
        <end position="250"/>
    </location>
</feature>
<comment type="caution">
    <text evidence="6">The sequence shown here is derived from an EMBL/GenBank/DDBJ whole genome shotgun (WGS) entry which is preliminary data.</text>
</comment>
<dbReference type="Proteomes" id="UP000829720">
    <property type="component" value="Unassembled WGS sequence"/>
</dbReference>
<keyword evidence="7" id="KW-1185">Reference proteome</keyword>
<evidence type="ECO:0000256" key="2">
    <source>
        <dbReference type="ARBA" id="ARBA00022490"/>
    </source>
</evidence>
<feature type="compositionally biased region" description="Basic and acidic residues" evidence="5">
    <location>
        <begin position="204"/>
        <end position="234"/>
    </location>
</feature>
<keyword evidence="3" id="KW-0175">Coiled coil</keyword>
<dbReference type="AlphaFoldDB" id="A0A8T3DYK2"/>
<dbReference type="GO" id="GO:0007165">
    <property type="term" value="P:signal transduction"/>
    <property type="evidence" value="ECO:0007669"/>
    <property type="project" value="InterPro"/>
</dbReference>
<evidence type="ECO:0000256" key="4">
    <source>
        <dbReference type="ARBA" id="ARBA00023212"/>
    </source>
</evidence>
<feature type="region of interest" description="Disordered" evidence="5">
    <location>
        <begin position="198"/>
        <end position="261"/>
    </location>
</feature>
<proteinExistence type="predicted"/>
<protein>
    <submittedName>
        <fullName evidence="6">Uncharacterized protein</fullName>
    </submittedName>
</protein>
<comment type="subcellular location">
    <subcellularLocation>
        <location evidence="1">Cytoplasm</location>
        <location evidence="1">Cytoskeleton</location>
        <location evidence="1">Microtubule organizing center</location>
        <location evidence="1">Centrosome</location>
    </subcellularLocation>
</comment>
<name>A0A8T3DYK2_9TELE</name>
<evidence type="ECO:0000256" key="5">
    <source>
        <dbReference type="SAM" id="MobiDB-lite"/>
    </source>
</evidence>
<reference evidence="6" key="1">
    <citation type="submission" date="2021-01" db="EMBL/GenBank/DDBJ databases">
        <authorList>
            <person name="Zahm M."/>
            <person name="Roques C."/>
            <person name="Cabau C."/>
            <person name="Klopp C."/>
            <person name="Donnadieu C."/>
            <person name="Jouanno E."/>
            <person name="Lampietro C."/>
            <person name="Louis A."/>
            <person name="Herpin A."/>
            <person name="Echchiki A."/>
            <person name="Berthelot C."/>
            <person name="Parey E."/>
            <person name="Roest-Crollius H."/>
            <person name="Braasch I."/>
            <person name="Postlethwait J."/>
            <person name="Bobe J."/>
            <person name="Montfort J."/>
            <person name="Bouchez O."/>
            <person name="Begum T."/>
            <person name="Mejri S."/>
            <person name="Adams A."/>
            <person name="Chen W.-J."/>
            <person name="Guiguen Y."/>
        </authorList>
    </citation>
    <scope>NUCLEOTIDE SEQUENCE</scope>
    <source>
        <tissue evidence="6">Blood</tissue>
    </source>
</reference>
<dbReference type="PANTHER" id="PTHR44981">
    <property type="entry name" value="PERICENTRIN-LIKE PROTEIN, ISOFORM F"/>
    <property type="match status" value="1"/>
</dbReference>
<dbReference type="OrthoDB" id="2020852at2759"/>
<evidence type="ECO:0000313" key="7">
    <source>
        <dbReference type="Proteomes" id="UP000829720"/>
    </source>
</evidence>
<evidence type="ECO:0000256" key="1">
    <source>
        <dbReference type="ARBA" id="ARBA00004300"/>
    </source>
</evidence>
<feature type="compositionally biased region" description="Polar residues" evidence="5">
    <location>
        <begin position="343"/>
        <end position="367"/>
    </location>
</feature>
<evidence type="ECO:0000313" key="6">
    <source>
        <dbReference type="EMBL" id="KAI1902022.1"/>
    </source>
</evidence>
<accession>A0A8T3DYK2</accession>
<keyword evidence="2" id="KW-0963">Cytoplasm</keyword>
<dbReference type="GO" id="GO:0060090">
    <property type="term" value="F:molecular adaptor activity"/>
    <property type="evidence" value="ECO:0007669"/>
    <property type="project" value="InterPro"/>
</dbReference>
<dbReference type="EMBL" id="JAERUA010000003">
    <property type="protein sequence ID" value="KAI1902022.1"/>
    <property type="molecule type" value="Genomic_DNA"/>
</dbReference>
<organism evidence="6 7">
    <name type="scientific">Albula goreensis</name>
    <dbReference type="NCBI Taxonomy" id="1534307"/>
    <lineage>
        <taxon>Eukaryota</taxon>
        <taxon>Metazoa</taxon>
        <taxon>Chordata</taxon>
        <taxon>Craniata</taxon>
        <taxon>Vertebrata</taxon>
        <taxon>Euteleostomi</taxon>
        <taxon>Actinopterygii</taxon>
        <taxon>Neopterygii</taxon>
        <taxon>Teleostei</taxon>
        <taxon>Albuliformes</taxon>
        <taxon>Albulidae</taxon>
        <taxon>Albula</taxon>
    </lineage>
</organism>
<feature type="region of interest" description="Disordered" evidence="5">
    <location>
        <begin position="340"/>
        <end position="392"/>
    </location>
</feature>
<dbReference type="InterPro" id="IPR028745">
    <property type="entry name" value="AKAP9/Pericentrin"/>
</dbReference>
<dbReference type="GO" id="GO:0005813">
    <property type="term" value="C:centrosome"/>
    <property type="evidence" value="ECO:0007669"/>
    <property type="project" value="UniProtKB-SubCell"/>
</dbReference>
<dbReference type="PANTHER" id="PTHR44981:SF1">
    <property type="entry name" value="A-KINASE ANCHOR PROTEIN 9"/>
    <property type="match status" value="1"/>
</dbReference>
<sequence>MAAMLVSQAQLGAIQEQSKVQTKDPHCQETELQWGQSTQQLGMTSHPGTQAEAKVRKGAPMMKVVHLTEKLRELEEGLNEMQRDQELQKELLSSSEEEVVEYEKRLAMLMNLLNQMTTKPRSQISPLPMKSVQASMKAHEEDAAAASELLQEVRREAAVTKEELNQYREKSDKLQEDIQVRDASIAQLKEELKQMKKTLANSEEEIKTKDVKRSGGKQDHSEKTRSMSAKEKRNVSKKTLTSQMDRSQQTPRPPCMDAGVQTNLVQPSTTDASEEISEVIREYTEKIGQMQDLHAAEIMDMETRHISESEALKRETQSLHEECRSLKALIEKLRVTEAASPRLEQQSASQFRDGYTSDSSSDWSQRTGCDPPSLHPEFRTTPEGARRDNETDLLPDRIKVLLREVHQEGMQVLSLSELSTAEGEGRGRR</sequence>
<feature type="compositionally biased region" description="Basic and acidic residues" evidence="5">
    <location>
        <begin position="376"/>
        <end position="392"/>
    </location>
</feature>
<gene>
    <name evidence="6" type="ORF">AGOR_G00040430</name>
</gene>